<feature type="region of interest" description="Disordered" evidence="11">
    <location>
        <begin position="1553"/>
        <end position="1583"/>
    </location>
</feature>
<dbReference type="GO" id="GO:0005737">
    <property type="term" value="C:cytoplasm"/>
    <property type="evidence" value="ECO:0007669"/>
    <property type="project" value="TreeGrafter"/>
</dbReference>
<evidence type="ECO:0000256" key="10">
    <source>
        <dbReference type="SAM" id="Coils"/>
    </source>
</evidence>
<dbReference type="Gene3D" id="1.20.5.190">
    <property type="match status" value="2"/>
</dbReference>
<dbReference type="InterPro" id="IPR019775">
    <property type="entry name" value="WD40_repeat_CS"/>
</dbReference>
<evidence type="ECO:0000256" key="7">
    <source>
        <dbReference type="ARBA" id="ARBA00023203"/>
    </source>
</evidence>
<dbReference type="SUPFAM" id="SSF52540">
    <property type="entry name" value="P-loop containing nucleoside triphosphate hydrolases"/>
    <property type="match status" value="4"/>
</dbReference>
<feature type="compositionally biased region" description="Basic and acidic residues" evidence="11">
    <location>
        <begin position="1245"/>
        <end position="1258"/>
    </location>
</feature>
<comment type="caution">
    <text evidence="13">The sequence shown here is derived from an EMBL/GenBank/DDBJ whole genome shotgun (WGS) entry which is preliminary data.</text>
</comment>
<dbReference type="InterPro" id="IPR036961">
    <property type="entry name" value="Kinesin_motor_dom_sf"/>
</dbReference>
<protein>
    <submittedName>
        <fullName evidence="13">Myosin C</fullName>
    </submittedName>
</protein>
<feature type="binding site" evidence="9">
    <location>
        <begin position="159"/>
        <end position="166"/>
    </location>
    <ligand>
        <name>ATP</name>
        <dbReference type="ChEBI" id="CHEBI:30616"/>
    </ligand>
</feature>
<keyword evidence="2" id="KW-0677">Repeat</keyword>
<sequence>MDLMNKCVKGTKIFVRDKQKVWICAEIIKDETEIVVKNEDDEIVVLKEKDEFYLRNLDMFDSSGLSAPADLTKLTHLHEASILHSLNVRFDIDEIYTFTGPILIAVNPFKMIKDLYSDNMLAKHVQPIQSKSPHIFSIANSAYLGMCKNNKSQTILISGESGAGKTESTKYVMKFLACAGSDIKKRSLIECQILESNPLLEAFGNAKTLRNDNSSRFGKYIELQFSLDSKGGGHYYTKGKLCGAMIRTYLLEKIRVCYQQEGERNYHIFYQLCRAAQRVSCANGQHGTVDTGLRTNSGRNSRNSPASGLRSSSGSRCSTVQDKEPLDETQVEAIATACEYHFPATERYKDPSMGAKPVKISLVNFKSHEHFRYLTKSSVYELNEVNELEMFETTVYAMQTIGISESEMHQIFNVLEGILYIGNVLFSNDESKEECDILEDSVDDLNKAASFLDVDPKELKDALCYRTIIANNEHYKKPVIANVANDVRDALARAIYGCLFLKVVERTNESVGFIKDINLFCGVLDIFGFESFPINSFEQLCINYTNECLQQFFNNFIFKCEEKLYIDEGIKWDPLDFPDNAESVHILESKPFGVFSMLDEECYIPSGKDKTFCSKIVSKHSTSSSNGREKRFEAVKTDPLSFIIVHFAGKVMYNSSGFLEKNKDQLSVDVQNILLQSKNEYISSLFHKHLRRNVEKKKFPTVSSEFREQLHQLMKRIKETEPHFIRCIKPNAQNMPDIFDRISVNEQLKYGGVLQAIKVSRSGYPVRLTHTDCVKDYSILLSRQDKQLFREYENKSCTQKAIFLLGKLQQCDEIKELVQSLKIMKKQMDDISHSGGLRCISNIGKDKKSSLHESPLLKSPHHEPLGKRSTNGELTSTYTDVIDPDETLIWAVGKSLCFFKSDAYNVLSTMRSDFREAQAVIIQKNYKRHIQCRLFNVMKCKAIILQRWIRRMLKVMKNERNRREAAKELICLHLYGYTVRKRFLFKKKCATVIQSYVRGYLTRKFYKEYRKYHYASIIKASWKAYKQKKHFENMKHCTKKIQLKWKGILARRQLKRLKEEAKEVGSLIEKNQSLIKEIENEKKKKADMENKLLKAFANVDKLTKRIDILETKNKHNEDVIKRLMEKLAQSSALSSGEKPNGEKPNECTRVKATNRKTEDDATVTHTKSVEIETLMNKIKKLEYENKEYLKKNNTLNDNYNKLLRLLSHFKEKNMTIPSNQEVGIYQSSLQQQNEVQDEWEDEDQGERQDERGGQHPNEKYIENGIEVGTPWYPRANRTVQGKNGKDVDILMCGPKNVGKTSLLEDLFVRLGDEINLNMLRKNKKKNCEESSVFLYDTYVISHKSIQIKICDCMYSSSRNAEEMLFNFIKNSVCIIVVFDSSNNDSIHPALHLLQEASLTNVKKRTKLYLLENIFNEKINMKPNMCDVSYALQVAKACSANYVKTLDIYDIVNDYAHGSKLNYSSFHGNTGNNLIGGISSIGRKTNHIQRNPNQHSYLYHNLGMQIMDDTSTDGYNNKRYVHSKEMHSKEGYTIDKFSCANKLHIPSEKNYLAEYSKGRRDGERDEDRDGERDKDRDGERDKDRDKVIEEGRKEVLTRFNKNRNIYSVVNSLKTLCGVYNKKNQHLQLLRESMPQNSYIYSNKKYNVELGKGLQPIYEITLKGNVPITYLLIGRDSIKKVHTLLAVGCKDGTIHIYKCLRTALENSNSSYYFYHDEGISSDHLQKGNVNLRMDDEMDSTASSYSPGGKTRVSSPPNIHLSEEMKKNSGSEHLWKEYMSSSSNENFNVTSAKFVTKLAGHRKAITCLVFTFTEEKIISSSIDRTIKIWEVSTGFLLKVFSDSSATLSVLLLPSNLNLFVCSNCTSLLRIVNVNNGHVNQKIKFESEIRTLEMDDTGLNIFAGSKNGTIYILELIYNERIEIKFKLLFSLSPITCIKFVPKYSAYTSPMIIVNSCDNHIGIIECMYGTKGVILTTLSVKHRIRINHALLPIRNCFSRFGGGWLISGSEDGNIYICSLFPQSNYKLIFLKHHKAPVMAVVVNDIDTLMISGDSKGNVVFWRRAFV</sequence>
<dbReference type="InterPro" id="IPR001609">
    <property type="entry name" value="Myosin_head_motor_dom-like"/>
</dbReference>
<dbReference type="SMART" id="SM00320">
    <property type="entry name" value="WD40"/>
    <property type="match status" value="7"/>
</dbReference>
<evidence type="ECO:0000259" key="12">
    <source>
        <dbReference type="PROSITE" id="PS51456"/>
    </source>
</evidence>
<dbReference type="PANTHER" id="PTHR13140:SF706">
    <property type="entry name" value="DILUTE CLASS UNCONVENTIONAL MYOSIN, ISOFORM C"/>
    <property type="match status" value="1"/>
</dbReference>
<keyword evidence="1 8" id="KW-0853">WD repeat</keyword>
<gene>
    <name evidence="13" type="ORF">PGO_122700</name>
</gene>
<dbReference type="EMBL" id="BDQF01000013">
    <property type="protein sequence ID" value="GAW82273.1"/>
    <property type="molecule type" value="Genomic_DNA"/>
</dbReference>
<feature type="compositionally biased region" description="Polar residues" evidence="11">
    <location>
        <begin position="1737"/>
        <end position="1754"/>
    </location>
</feature>
<feature type="compositionally biased region" description="Basic and acidic residues" evidence="11">
    <location>
        <begin position="1139"/>
        <end position="1159"/>
    </location>
</feature>
<dbReference type="GO" id="GO:0016020">
    <property type="term" value="C:membrane"/>
    <property type="evidence" value="ECO:0007669"/>
    <property type="project" value="TreeGrafter"/>
</dbReference>
<keyword evidence="3 9" id="KW-0547">Nucleotide-binding</keyword>
<feature type="domain" description="Myosin motor" evidence="12">
    <location>
        <begin position="66"/>
        <end position="912"/>
    </location>
</feature>
<dbReference type="GO" id="GO:0000146">
    <property type="term" value="F:microfilament motor activity"/>
    <property type="evidence" value="ECO:0007669"/>
    <property type="project" value="TreeGrafter"/>
</dbReference>
<comment type="similarity">
    <text evidence="9">Belongs to the TRAFAC class myosin-kinesin ATPase superfamily. Myosin family.</text>
</comment>
<name>A0A1Y1JPD7_PLAGO</name>
<keyword evidence="7 9" id="KW-0009">Actin-binding</keyword>
<feature type="coiled-coil region" evidence="10">
    <location>
        <begin position="1171"/>
        <end position="1205"/>
    </location>
</feature>
<dbReference type="GO" id="GO:0051015">
    <property type="term" value="F:actin filament binding"/>
    <property type="evidence" value="ECO:0007669"/>
    <property type="project" value="TreeGrafter"/>
</dbReference>
<evidence type="ECO:0000256" key="8">
    <source>
        <dbReference type="PROSITE-ProRule" id="PRU00221"/>
    </source>
</evidence>
<organism evidence="13 14">
    <name type="scientific">Plasmodium gonderi</name>
    <dbReference type="NCBI Taxonomy" id="77519"/>
    <lineage>
        <taxon>Eukaryota</taxon>
        <taxon>Sar</taxon>
        <taxon>Alveolata</taxon>
        <taxon>Apicomplexa</taxon>
        <taxon>Aconoidasida</taxon>
        <taxon>Haemosporida</taxon>
        <taxon>Plasmodiidae</taxon>
        <taxon>Plasmodium</taxon>
        <taxon>Plasmodium (Plasmodium)</taxon>
    </lineage>
</organism>
<keyword evidence="10" id="KW-0175">Coiled coil</keyword>
<accession>A0A1Y1JPD7</accession>
<feature type="compositionally biased region" description="Low complexity" evidence="11">
    <location>
        <begin position="301"/>
        <end position="318"/>
    </location>
</feature>
<dbReference type="PROSITE" id="PS50096">
    <property type="entry name" value="IQ"/>
    <property type="match status" value="2"/>
</dbReference>
<dbReference type="GO" id="GO:0016459">
    <property type="term" value="C:myosin complex"/>
    <property type="evidence" value="ECO:0007669"/>
    <property type="project" value="UniProtKB-KW"/>
</dbReference>
<dbReference type="SUPFAM" id="SSF50978">
    <property type="entry name" value="WD40 repeat-like"/>
    <property type="match status" value="1"/>
</dbReference>
<dbReference type="Gene3D" id="3.40.50.300">
    <property type="entry name" value="P-loop containing nucleotide triphosphate hydrolases"/>
    <property type="match status" value="1"/>
</dbReference>
<dbReference type="Proteomes" id="UP000195521">
    <property type="component" value="Unassembled WGS sequence"/>
</dbReference>
<dbReference type="PRINTS" id="PR00193">
    <property type="entry name" value="MYOSINHEAVY"/>
</dbReference>
<dbReference type="InterPro" id="IPR015943">
    <property type="entry name" value="WD40/YVTN_repeat-like_dom_sf"/>
</dbReference>
<dbReference type="Gene3D" id="1.20.120.720">
    <property type="entry name" value="Myosin VI head, motor domain, U50 subdomain"/>
    <property type="match status" value="1"/>
</dbReference>
<feature type="region of interest" description="Disordered" evidence="11">
    <location>
        <begin position="1130"/>
        <end position="1163"/>
    </location>
</feature>
<dbReference type="OMA" id="GIIECVY"/>
<feature type="region of interest" description="Disordered" evidence="11">
    <location>
        <begin position="1736"/>
        <end position="1755"/>
    </location>
</feature>
<evidence type="ECO:0000256" key="9">
    <source>
        <dbReference type="PROSITE-ProRule" id="PRU00782"/>
    </source>
</evidence>
<dbReference type="InterPro" id="IPR027417">
    <property type="entry name" value="P-loop_NTPase"/>
</dbReference>
<dbReference type="GO" id="GO:0005524">
    <property type="term" value="F:ATP binding"/>
    <property type="evidence" value="ECO:0007669"/>
    <property type="project" value="UniProtKB-UniRule"/>
</dbReference>
<dbReference type="CDD" id="cd14888">
    <property type="entry name" value="MYSc_Myo27"/>
    <property type="match status" value="1"/>
</dbReference>
<dbReference type="PANTHER" id="PTHR13140">
    <property type="entry name" value="MYOSIN"/>
    <property type="match status" value="1"/>
</dbReference>
<reference evidence="14" key="1">
    <citation type="submission" date="2017-04" db="EMBL/GenBank/DDBJ databases">
        <title>Plasmodium gonderi genome.</title>
        <authorList>
            <person name="Arisue N."/>
            <person name="Honma H."/>
            <person name="Kawai S."/>
            <person name="Tougan T."/>
            <person name="Tanabe K."/>
            <person name="Horii T."/>
        </authorList>
    </citation>
    <scope>NUCLEOTIDE SEQUENCE [LARGE SCALE GENOMIC DNA]</scope>
    <source>
        <strain evidence="14">ATCC 30045</strain>
    </source>
</reference>
<dbReference type="InterPro" id="IPR001680">
    <property type="entry name" value="WD40_rpt"/>
</dbReference>
<dbReference type="InterPro" id="IPR036322">
    <property type="entry name" value="WD40_repeat_dom_sf"/>
</dbReference>
<feature type="coiled-coil region" evidence="10">
    <location>
        <begin position="1057"/>
        <end position="1126"/>
    </location>
</feature>
<feature type="region of interest" description="Disordered" evidence="11">
    <location>
        <begin position="288"/>
        <end position="325"/>
    </location>
</feature>
<dbReference type="Gene3D" id="1.20.58.530">
    <property type="match status" value="1"/>
</dbReference>
<dbReference type="OrthoDB" id="6108017at2759"/>
<keyword evidence="14" id="KW-1185">Reference proteome</keyword>
<dbReference type="GeneID" id="39749010"/>
<dbReference type="GO" id="GO:0007015">
    <property type="term" value="P:actin filament organization"/>
    <property type="evidence" value="ECO:0007669"/>
    <property type="project" value="TreeGrafter"/>
</dbReference>
<dbReference type="PROSITE" id="PS00678">
    <property type="entry name" value="WD_REPEATS_1"/>
    <property type="match status" value="1"/>
</dbReference>
<dbReference type="Pfam" id="PF00400">
    <property type="entry name" value="WD40"/>
    <property type="match status" value="1"/>
</dbReference>
<keyword evidence="6 9" id="KW-0505">Motor protein</keyword>
<keyword evidence="5 9" id="KW-0518">Myosin</keyword>
<evidence type="ECO:0000313" key="13">
    <source>
        <dbReference type="EMBL" id="GAW82273.1"/>
    </source>
</evidence>
<feature type="region of interest" description="Actin-binding" evidence="9">
    <location>
        <begin position="710"/>
        <end position="732"/>
    </location>
</feature>
<feature type="repeat" description="WD" evidence="8">
    <location>
        <begin position="1795"/>
        <end position="1836"/>
    </location>
</feature>
<evidence type="ECO:0000256" key="1">
    <source>
        <dbReference type="ARBA" id="ARBA00022574"/>
    </source>
</evidence>
<dbReference type="Pfam" id="PF00063">
    <property type="entry name" value="Myosin_head"/>
    <property type="match status" value="2"/>
</dbReference>
<evidence type="ECO:0000256" key="11">
    <source>
        <dbReference type="SAM" id="MobiDB-lite"/>
    </source>
</evidence>
<feature type="region of interest" description="Disordered" evidence="11">
    <location>
        <begin position="850"/>
        <end position="872"/>
    </location>
</feature>
<dbReference type="RefSeq" id="XP_028544862.1">
    <property type="nucleotide sequence ID" value="XM_028689061.1"/>
</dbReference>
<dbReference type="PROSITE" id="PS51456">
    <property type="entry name" value="MYOSIN_MOTOR"/>
    <property type="match status" value="1"/>
</dbReference>
<evidence type="ECO:0000256" key="2">
    <source>
        <dbReference type="ARBA" id="ARBA00022737"/>
    </source>
</evidence>
<feature type="compositionally biased region" description="Acidic residues" evidence="11">
    <location>
        <begin position="1235"/>
        <end position="1244"/>
    </location>
</feature>
<keyword evidence="4 9" id="KW-0067">ATP-binding</keyword>
<dbReference type="PROSITE" id="PS50082">
    <property type="entry name" value="WD_REPEATS_2"/>
    <property type="match status" value="1"/>
</dbReference>
<dbReference type="PROSITE" id="PS50294">
    <property type="entry name" value="WD_REPEATS_REGION"/>
    <property type="match status" value="1"/>
</dbReference>
<dbReference type="CDD" id="cd23767">
    <property type="entry name" value="IQCD"/>
    <property type="match status" value="1"/>
</dbReference>
<feature type="region of interest" description="Disordered" evidence="11">
    <location>
        <begin position="1228"/>
        <end position="1258"/>
    </location>
</feature>
<dbReference type="Gene3D" id="1.20.5.4820">
    <property type="match status" value="1"/>
</dbReference>
<dbReference type="SMART" id="SM00242">
    <property type="entry name" value="MYSc"/>
    <property type="match status" value="1"/>
</dbReference>
<proteinExistence type="inferred from homology"/>
<dbReference type="Gene3D" id="2.130.10.10">
    <property type="entry name" value="YVTN repeat-like/Quinoprotein amine dehydrogenase"/>
    <property type="match status" value="1"/>
</dbReference>
<dbReference type="Gene3D" id="3.40.850.10">
    <property type="entry name" value="Kinesin motor domain"/>
    <property type="match status" value="1"/>
</dbReference>
<dbReference type="SMART" id="SM00015">
    <property type="entry name" value="IQ"/>
    <property type="match status" value="4"/>
</dbReference>
<feature type="compositionally biased region" description="Polar residues" evidence="11">
    <location>
        <begin position="288"/>
        <end position="300"/>
    </location>
</feature>
<evidence type="ECO:0000313" key="14">
    <source>
        <dbReference type="Proteomes" id="UP000195521"/>
    </source>
</evidence>
<evidence type="ECO:0000256" key="3">
    <source>
        <dbReference type="ARBA" id="ARBA00022741"/>
    </source>
</evidence>
<dbReference type="InterPro" id="IPR000048">
    <property type="entry name" value="IQ_motif_EF-hand-BS"/>
</dbReference>
<evidence type="ECO:0000256" key="6">
    <source>
        <dbReference type="ARBA" id="ARBA00023175"/>
    </source>
</evidence>
<evidence type="ECO:0000256" key="4">
    <source>
        <dbReference type="ARBA" id="ARBA00022840"/>
    </source>
</evidence>
<dbReference type="Pfam" id="PF00612">
    <property type="entry name" value="IQ"/>
    <property type="match status" value="1"/>
</dbReference>
<evidence type="ECO:0000256" key="5">
    <source>
        <dbReference type="ARBA" id="ARBA00023123"/>
    </source>
</evidence>
<feature type="compositionally biased region" description="Basic and acidic residues" evidence="11">
    <location>
        <begin position="1555"/>
        <end position="1583"/>
    </location>
</feature>